<evidence type="ECO:0000313" key="2">
    <source>
        <dbReference type="Proteomes" id="UP000828390"/>
    </source>
</evidence>
<sequence length="51" mass="5907">MTDDSAQQTNLVDDKEGWHIPVEQKCFDDLRMKSVPGKLVRAINHNTHWNS</sequence>
<keyword evidence="2" id="KW-1185">Reference proteome</keyword>
<dbReference type="EMBL" id="JAIWYP010000001">
    <property type="protein sequence ID" value="KAH3882998.1"/>
    <property type="molecule type" value="Genomic_DNA"/>
</dbReference>
<proteinExistence type="predicted"/>
<evidence type="ECO:0000313" key="1">
    <source>
        <dbReference type="EMBL" id="KAH3882998.1"/>
    </source>
</evidence>
<accession>A0A9D4MV89</accession>
<reference evidence="1" key="2">
    <citation type="submission" date="2020-11" db="EMBL/GenBank/DDBJ databases">
        <authorList>
            <person name="McCartney M.A."/>
            <person name="Auch B."/>
            <person name="Kono T."/>
            <person name="Mallez S."/>
            <person name="Becker A."/>
            <person name="Gohl D.M."/>
            <person name="Silverstein K.A.T."/>
            <person name="Koren S."/>
            <person name="Bechman K.B."/>
            <person name="Herman A."/>
            <person name="Abrahante J.E."/>
            <person name="Garbe J."/>
        </authorList>
    </citation>
    <scope>NUCLEOTIDE SEQUENCE</scope>
    <source>
        <strain evidence="1">Duluth1</strain>
        <tissue evidence="1">Whole animal</tissue>
    </source>
</reference>
<organism evidence="1 2">
    <name type="scientific">Dreissena polymorpha</name>
    <name type="common">Zebra mussel</name>
    <name type="synonym">Mytilus polymorpha</name>
    <dbReference type="NCBI Taxonomy" id="45954"/>
    <lineage>
        <taxon>Eukaryota</taxon>
        <taxon>Metazoa</taxon>
        <taxon>Spiralia</taxon>
        <taxon>Lophotrochozoa</taxon>
        <taxon>Mollusca</taxon>
        <taxon>Bivalvia</taxon>
        <taxon>Autobranchia</taxon>
        <taxon>Heteroconchia</taxon>
        <taxon>Euheterodonta</taxon>
        <taxon>Imparidentia</taxon>
        <taxon>Neoheterodontei</taxon>
        <taxon>Myida</taxon>
        <taxon>Dreissenoidea</taxon>
        <taxon>Dreissenidae</taxon>
        <taxon>Dreissena</taxon>
    </lineage>
</organism>
<dbReference type="AlphaFoldDB" id="A0A9D4MV89"/>
<protein>
    <submittedName>
        <fullName evidence="1">Uncharacterized protein</fullName>
    </submittedName>
</protein>
<comment type="caution">
    <text evidence="1">The sequence shown here is derived from an EMBL/GenBank/DDBJ whole genome shotgun (WGS) entry which is preliminary data.</text>
</comment>
<dbReference type="Proteomes" id="UP000828390">
    <property type="component" value="Unassembled WGS sequence"/>
</dbReference>
<name>A0A9D4MV89_DREPO</name>
<reference evidence="1" key="1">
    <citation type="journal article" date="2019" name="bioRxiv">
        <title>The Genome of the Zebra Mussel, Dreissena polymorpha: A Resource for Invasive Species Research.</title>
        <authorList>
            <person name="McCartney M.A."/>
            <person name="Auch B."/>
            <person name="Kono T."/>
            <person name="Mallez S."/>
            <person name="Zhang Y."/>
            <person name="Obille A."/>
            <person name="Becker A."/>
            <person name="Abrahante J.E."/>
            <person name="Garbe J."/>
            <person name="Badalamenti J.P."/>
            <person name="Herman A."/>
            <person name="Mangelson H."/>
            <person name="Liachko I."/>
            <person name="Sullivan S."/>
            <person name="Sone E.D."/>
            <person name="Koren S."/>
            <person name="Silverstein K.A.T."/>
            <person name="Beckman K.B."/>
            <person name="Gohl D.M."/>
        </authorList>
    </citation>
    <scope>NUCLEOTIDE SEQUENCE</scope>
    <source>
        <strain evidence="1">Duluth1</strain>
        <tissue evidence="1">Whole animal</tissue>
    </source>
</reference>
<gene>
    <name evidence="1" type="ORF">DPMN_006946</name>
</gene>